<organism evidence="2 3">
    <name type="scientific">Tripterygium wilfordii</name>
    <name type="common">Thunder God vine</name>
    <dbReference type="NCBI Taxonomy" id="458696"/>
    <lineage>
        <taxon>Eukaryota</taxon>
        <taxon>Viridiplantae</taxon>
        <taxon>Streptophyta</taxon>
        <taxon>Embryophyta</taxon>
        <taxon>Tracheophyta</taxon>
        <taxon>Spermatophyta</taxon>
        <taxon>Magnoliopsida</taxon>
        <taxon>eudicotyledons</taxon>
        <taxon>Gunneridae</taxon>
        <taxon>Pentapetalae</taxon>
        <taxon>rosids</taxon>
        <taxon>fabids</taxon>
        <taxon>Celastrales</taxon>
        <taxon>Celastraceae</taxon>
        <taxon>Tripterygium</taxon>
    </lineage>
</organism>
<gene>
    <name evidence="2" type="ORF">HS088_TW22G00219</name>
</gene>
<keyword evidence="1" id="KW-0472">Membrane</keyword>
<feature type="transmembrane region" description="Helical" evidence="1">
    <location>
        <begin position="59"/>
        <end position="80"/>
    </location>
</feature>
<reference evidence="2 3" key="1">
    <citation type="journal article" date="2020" name="Nat. Commun.">
        <title>Genome of Tripterygium wilfordii and identification of cytochrome P450 involved in triptolide biosynthesis.</title>
        <authorList>
            <person name="Tu L."/>
            <person name="Su P."/>
            <person name="Zhang Z."/>
            <person name="Gao L."/>
            <person name="Wang J."/>
            <person name="Hu T."/>
            <person name="Zhou J."/>
            <person name="Zhang Y."/>
            <person name="Zhao Y."/>
            <person name="Liu Y."/>
            <person name="Song Y."/>
            <person name="Tong Y."/>
            <person name="Lu Y."/>
            <person name="Yang J."/>
            <person name="Xu C."/>
            <person name="Jia M."/>
            <person name="Peters R.J."/>
            <person name="Huang L."/>
            <person name="Gao W."/>
        </authorList>
    </citation>
    <scope>NUCLEOTIDE SEQUENCE [LARGE SCALE GENOMIC DNA]</scope>
    <source>
        <strain evidence="3">cv. XIE 37</strain>
        <tissue evidence="2">Leaf</tissue>
    </source>
</reference>
<dbReference type="EMBL" id="JAAARO010000022">
    <property type="protein sequence ID" value="KAF5726540.1"/>
    <property type="molecule type" value="Genomic_DNA"/>
</dbReference>
<sequence length="180" mass="20734">MESLKQQRIVQSFTLNLASKFLLSVSFLAVLLPAFLRYSKFQFFTCTIQLFSYNNDKNYMFLLCNGILVLIVKNAGLMGAKENRKDRSELQREMKASVVAVQEEQQHVEETSLVIVKETEYDARSIIEEEEEFKEQINEIAVIDEDGFGSETAEELKKKCDDFIRKMKEGIKLEAQGIIV</sequence>
<keyword evidence="3" id="KW-1185">Reference proteome</keyword>
<dbReference type="InParanoid" id="A0A7J7BXA4"/>
<evidence type="ECO:0000313" key="3">
    <source>
        <dbReference type="Proteomes" id="UP000593562"/>
    </source>
</evidence>
<dbReference type="PANTHER" id="PTHR34947">
    <property type="entry name" value="TRANSMEMBRANE PROTEIN"/>
    <property type="match status" value="1"/>
</dbReference>
<evidence type="ECO:0000256" key="1">
    <source>
        <dbReference type="SAM" id="Phobius"/>
    </source>
</evidence>
<name>A0A7J7BXA4_TRIWF</name>
<protein>
    <submittedName>
        <fullName evidence="2">Uncharacterized protein</fullName>
    </submittedName>
</protein>
<evidence type="ECO:0000313" key="2">
    <source>
        <dbReference type="EMBL" id="KAF5726540.1"/>
    </source>
</evidence>
<dbReference type="Proteomes" id="UP000593562">
    <property type="component" value="Unassembled WGS sequence"/>
</dbReference>
<keyword evidence="1" id="KW-1133">Transmembrane helix</keyword>
<proteinExistence type="predicted"/>
<keyword evidence="1" id="KW-0812">Transmembrane</keyword>
<accession>A0A7J7BXA4</accession>
<comment type="caution">
    <text evidence="2">The sequence shown here is derived from an EMBL/GenBank/DDBJ whole genome shotgun (WGS) entry which is preliminary data.</text>
</comment>
<dbReference type="AlphaFoldDB" id="A0A7J7BXA4"/>
<dbReference type="PANTHER" id="PTHR34947:SF3">
    <property type="entry name" value="TRANSMEMBRANE PROTEIN"/>
    <property type="match status" value="1"/>
</dbReference>
<feature type="transmembrane region" description="Helical" evidence="1">
    <location>
        <begin position="21"/>
        <end position="39"/>
    </location>
</feature>